<dbReference type="EMBL" id="OU963865">
    <property type="protein sequence ID" value="CAH0389539.1"/>
    <property type="molecule type" value="Genomic_DNA"/>
</dbReference>
<dbReference type="Proteomes" id="UP001152759">
    <property type="component" value="Chromosome 4"/>
</dbReference>
<evidence type="ECO:0000313" key="3">
    <source>
        <dbReference type="EMBL" id="CAH0389539.1"/>
    </source>
</evidence>
<proteinExistence type="predicted"/>
<evidence type="ECO:0000313" key="4">
    <source>
        <dbReference type="Proteomes" id="UP001152759"/>
    </source>
</evidence>
<feature type="region of interest" description="Disordered" evidence="1">
    <location>
        <begin position="112"/>
        <end position="246"/>
    </location>
</feature>
<feature type="chain" id="PRO_5040446074" evidence="2">
    <location>
        <begin position="24"/>
        <end position="363"/>
    </location>
</feature>
<feature type="compositionally biased region" description="Low complexity" evidence="1">
    <location>
        <begin position="221"/>
        <end position="233"/>
    </location>
</feature>
<protein>
    <submittedName>
        <fullName evidence="3">Uncharacterized protein</fullName>
    </submittedName>
</protein>
<organism evidence="3 4">
    <name type="scientific">Bemisia tabaci</name>
    <name type="common">Sweetpotato whitefly</name>
    <name type="synonym">Aleurodes tabaci</name>
    <dbReference type="NCBI Taxonomy" id="7038"/>
    <lineage>
        <taxon>Eukaryota</taxon>
        <taxon>Metazoa</taxon>
        <taxon>Ecdysozoa</taxon>
        <taxon>Arthropoda</taxon>
        <taxon>Hexapoda</taxon>
        <taxon>Insecta</taxon>
        <taxon>Pterygota</taxon>
        <taxon>Neoptera</taxon>
        <taxon>Paraneoptera</taxon>
        <taxon>Hemiptera</taxon>
        <taxon>Sternorrhyncha</taxon>
        <taxon>Aleyrodoidea</taxon>
        <taxon>Aleyrodidae</taxon>
        <taxon>Aleyrodinae</taxon>
        <taxon>Bemisia</taxon>
    </lineage>
</organism>
<accession>A0A9P0ADM5</accession>
<dbReference type="AlphaFoldDB" id="A0A9P0ADM5"/>
<feature type="signal peptide" evidence="2">
    <location>
        <begin position="1"/>
        <end position="23"/>
    </location>
</feature>
<evidence type="ECO:0000256" key="2">
    <source>
        <dbReference type="SAM" id="SignalP"/>
    </source>
</evidence>
<feature type="compositionally biased region" description="Basic and acidic residues" evidence="1">
    <location>
        <begin position="161"/>
        <end position="179"/>
    </location>
</feature>
<keyword evidence="2" id="KW-0732">Signal</keyword>
<sequence>MSVVRIASVIVLVLFVFTFRGAARKCSISLTPWRVYEDQRCTDHCNRRYGEVEIAIKHFVPVTRGKCILSVCWCLVNKLLKLSRAERIKLMGSTAGGFKKWYLKRVTKRREDALKQATHSPRRSQSTRSSVSDEDGRVAQQAEVEEATRAVTHVKGGQENATKEKETQKEETKEEDSKESTTSSASSSSLASDLSRVPSTAGSYQSKLATSQSGHKKSFAPSPSSPKNQQQNQEDTLSQTSDATHRTLPVLGEVDKGYCKMRGPEAHKACSSRCKNKYGNVVLSKGKNSEETFQHAIASGFCWGRLFYRRCLCTIHEDFSGIVRWYEKVKFYWSPSYAKCMVTAAWNRYLTEESSTVHSGETN</sequence>
<feature type="compositionally biased region" description="Polar residues" evidence="1">
    <location>
        <begin position="197"/>
        <end position="213"/>
    </location>
</feature>
<feature type="compositionally biased region" description="Polar residues" evidence="1">
    <location>
        <begin position="117"/>
        <end position="130"/>
    </location>
</feature>
<evidence type="ECO:0000256" key="1">
    <source>
        <dbReference type="SAM" id="MobiDB-lite"/>
    </source>
</evidence>
<feature type="compositionally biased region" description="Low complexity" evidence="1">
    <location>
        <begin position="180"/>
        <end position="195"/>
    </location>
</feature>
<name>A0A9P0ADM5_BEMTA</name>
<gene>
    <name evidence="3" type="ORF">BEMITA_LOCUS8355</name>
</gene>
<keyword evidence="4" id="KW-1185">Reference proteome</keyword>
<reference evidence="3" key="1">
    <citation type="submission" date="2021-12" db="EMBL/GenBank/DDBJ databases">
        <authorList>
            <person name="King R."/>
        </authorList>
    </citation>
    <scope>NUCLEOTIDE SEQUENCE</scope>
</reference>